<dbReference type="EMBL" id="CP119075">
    <property type="protein sequence ID" value="WED67008.1"/>
    <property type="molecule type" value="Genomic_DNA"/>
</dbReference>
<dbReference type="AlphaFoldDB" id="A0AAF0CS34"/>
<reference evidence="2" key="1">
    <citation type="submission" date="2023-03" db="EMBL/GenBank/DDBJ databases">
        <title>Lomoglobus Profundus gen. nov., sp. nov., a novel member of the phylum Verrucomicrobia, isolated from deep-marine sediment of South China Sea.</title>
        <authorList>
            <person name="Ahmad T."/>
            <person name="Ishaq S.E."/>
            <person name="Wang F."/>
        </authorList>
    </citation>
    <scope>NUCLEOTIDE SEQUENCE</scope>
    <source>
        <strain evidence="2">LMO-M01</strain>
    </source>
</reference>
<feature type="transmembrane region" description="Helical" evidence="1">
    <location>
        <begin position="47"/>
        <end position="67"/>
    </location>
</feature>
<keyword evidence="1" id="KW-0812">Transmembrane</keyword>
<keyword evidence="3" id="KW-1185">Reference proteome</keyword>
<dbReference type="RefSeq" id="WP_330927595.1">
    <property type="nucleotide sequence ID" value="NZ_CP119075.1"/>
</dbReference>
<keyword evidence="1" id="KW-1133">Transmembrane helix</keyword>
<keyword evidence="1" id="KW-0472">Membrane</keyword>
<protein>
    <submittedName>
        <fullName evidence="2">Uncharacterized protein</fullName>
    </submittedName>
</protein>
<evidence type="ECO:0000313" key="3">
    <source>
        <dbReference type="Proteomes" id="UP001218638"/>
    </source>
</evidence>
<proteinExistence type="predicted"/>
<name>A0AAF0CS34_9BACT</name>
<dbReference type="KEGG" id="slom:PXH66_09110"/>
<organism evidence="2 3">
    <name type="scientific">Synoicihabitans lomoniglobus</name>
    <dbReference type="NCBI Taxonomy" id="2909285"/>
    <lineage>
        <taxon>Bacteria</taxon>
        <taxon>Pseudomonadati</taxon>
        <taxon>Verrucomicrobiota</taxon>
        <taxon>Opitutia</taxon>
        <taxon>Opitutales</taxon>
        <taxon>Opitutaceae</taxon>
        <taxon>Synoicihabitans</taxon>
    </lineage>
</organism>
<sequence>MSWNKLNLWVQVTLEDTVSEFFYAPLFVTILATVLCYFDVIPFPYEIVLSSVVLLGVLLGFRALWVLNFINHAEPTVAHVGVRLGRFRKWVEHEMQVGDGTAAFDTKHTFLKNEVTEGEPVWVMVHHRKKKRILIIKRLKDKDSLVG</sequence>
<dbReference type="Proteomes" id="UP001218638">
    <property type="component" value="Chromosome"/>
</dbReference>
<gene>
    <name evidence="2" type="ORF">PXH66_09110</name>
</gene>
<feature type="transmembrane region" description="Helical" evidence="1">
    <location>
        <begin position="20"/>
        <end position="40"/>
    </location>
</feature>
<evidence type="ECO:0000313" key="2">
    <source>
        <dbReference type="EMBL" id="WED67008.1"/>
    </source>
</evidence>
<accession>A0AAF0CS34</accession>
<evidence type="ECO:0000256" key="1">
    <source>
        <dbReference type="SAM" id="Phobius"/>
    </source>
</evidence>